<dbReference type="Proteomes" id="UP000468327">
    <property type="component" value="Unassembled WGS sequence"/>
</dbReference>
<keyword evidence="3" id="KW-1185">Reference proteome</keyword>
<accession>A0A6N8IK79</accession>
<evidence type="ECO:0000256" key="1">
    <source>
        <dbReference type="SAM" id="MobiDB-lite"/>
    </source>
</evidence>
<organism evidence="2 3">
    <name type="scientific">Gordonibacter urolithinfaciens</name>
    <dbReference type="NCBI Taxonomy" id="1335613"/>
    <lineage>
        <taxon>Bacteria</taxon>
        <taxon>Bacillati</taxon>
        <taxon>Actinomycetota</taxon>
        <taxon>Coriobacteriia</taxon>
        <taxon>Eggerthellales</taxon>
        <taxon>Eggerthellaceae</taxon>
        <taxon>Gordonibacter</taxon>
    </lineage>
</organism>
<dbReference type="EMBL" id="WPOC01000026">
    <property type="protein sequence ID" value="MVN16238.1"/>
    <property type="molecule type" value="Genomic_DNA"/>
</dbReference>
<sequence length="80" mass="8848">MRFEISRASNRNSAPDEPPCSGALRAGTRVYGEEWGCPRTVQDWEVELDSIEGLMALVAEVGSIIIEKPASITVYDDYVE</sequence>
<evidence type="ECO:0000313" key="3">
    <source>
        <dbReference type="Proteomes" id="UP000468327"/>
    </source>
</evidence>
<evidence type="ECO:0000313" key="2">
    <source>
        <dbReference type="EMBL" id="MVN16238.1"/>
    </source>
</evidence>
<proteinExistence type="predicted"/>
<reference evidence="2 3" key="1">
    <citation type="submission" date="2019-11" db="EMBL/GenBank/DDBJ databases">
        <title>Whole genome shotgun sequencing (WGS) data from Adlercreutzia equolifaciens ResAG-91, Eggerthella lenta MRI-F36, MRI-F37, MRI-F40, ResAG-49, ResAG-88, ResAG-121, ResAG-145, and Gordonibacter sp. ResAG-5, ResAG-26, ResAG-43, ResAG-50, ResAG-59.</title>
        <authorList>
            <person name="Stoll D.A."/>
            <person name="Danylec N."/>
            <person name="Franz C.M.A.P."/>
            <person name="Huch M."/>
        </authorList>
    </citation>
    <scope>NUCLEOTIDE SEQUENCE [LARGE SCALE GENOMIC DNA]</scope>
    <source>
        <strain evidence="2 3">ResAG-59</strain>
    </source>
</reference>
<comment type="caution">
    <text evidence="2">The sequence shown here is derived from an EMBL/GenBank/DDBJ whole genome shotgun (WGS) entry which is preliminary data.</text>
</comment>
<feature type="region of interest" description="Disordered" evidence="1">
    <location>
        <begin position="1"/>
        <end position="22"/>
    </location>
</feature>
<dbReference type="RefSeq" id="WP_157007595.1">
    <property type="nucleotide sequence ID" value="NZ_WPOC01000026.1"/>
</dbReference>
<gene>
    <name evidence="2" type="ORF">GO738_12970</name>
</gene>
<dbReference type="AlphaFoldDB" id="A0A6N8IK79"/>
<name>A0A6N8IK79_9ACTN</name>
<protein>
    <submittedName>
        <fullName evidence="2">Uncharacterized protein</fullName>
    </submittedName>
</protein>